<dbReference type="STRING" id="44576.SAMN05421881_100425"/>
<evidence type="ECO:0000256" key="1">
    <source>
        <dbReference type="SAM" id="SignalP"/>
    </source>
</evidence>
<dbReference type="AlphaFoldDB" id="A0A1H3D254"/>
<dbReference type="NCBIfam" id="TIGR00426">
    <property type="entry name" value="competence protein ComEA helix-hairpin-helix repeat region"/>
    <property type="match status" value="1"/>
</dbReference>
<feature type="chain" id="PRO_5011535832" evidence="1">
    <location>
        <begin position="21"/>
        <end position="95"/>
    </location>
</feature>
<dbReference type="OrthoDB" id="8687931at2"/>
<dbReference type="SUPFAM" id="SSF47781">
    <property type="entry name" value="RuvA domain 2-like"/>
    <property type="match status" value="1"/>
</dbReference>
<dbReference type="Pfam" id="PF12836">
    <property type="entry name" value="HHH_3"/>
    <property type="match status" value="1"/>
</dbReference>
<protein>
    <submittedName>
        <fullName evidence="3">Competence protein ComEA</fullName>
    </submittedName>
</protein>
<gene>
    <name evidence="3" type="ORF">SAMN05421881_100425</name>
</gene>
<proteinExistence type="predicted"/>
<evidence type="ECO:0000313" key="3">
    <source>
        <dbReference type="EMBL" id="SDX60208.1"/>
    </source>
</evidence>
<dbReference type="GO" id="GO:0003677">
    <property type="term" value="F:DNA binding"/>
    <property type="evidence" value="ECO:0007669"/>
    <property type="project" value="InterPro"/>
</dbReference>
<feature type="domain" description="Helix-hairpin-helix DNA-binding motif class 1" evidence="2">
    <location>
        <begin position="60"/>
        <end position="79"/>
    </location>
</feature>
<accession>A0A1H3D254</accession>
<dbReference type="InterPro" id="IPR004509">
    <property type="entry name" value="Competence_ComEA_HhH"/>
</dbReference>
<dbReference type="Proteomes" id="UP000198640">
    <property type="component" value="Unassembled WGS sequence"/>
</dbReference>
<dbReference type="InterPro" id="IPR010994">
    <property type="entry name" value="RuvA_2-like"/>
</dbReference>
<reference evidence="3 4" key="1">
    <citation type="submission" date="2016-10" db="EMBL/GenBank/DDBJ databases">
        <authorList>
            <person name="de Groot N.N."/>
        </authorList>
    </citation>
    <scope>NUCLEOTIDE SEQUENCE [LARGE SCALE GENOMIC DNA]</scope>
    <source>
        <strain evidence="3 4">Nm1</strain>
    </source>
</reference>
<keyword evidence="4" id="KW-1185">Reference proteome</keyword>
<dbReference type="InterPro" id="IPR051675">
    <property type="entry name" value="Endo/Exo/Phosphatase_dom_1"/>
</dbReference>
<dbReference type="EMBL" id="FNOY01000004">
    <property type="protein sequence ID" value="SDX60208.1"/>
    <property type="molecule type" value="Genomic_DNA"/>
</dbReference>
<name>A0A1H3D254_9PROT</name>
<organism evidence="3 4">
    <name type="scientific">Nitrosomonas halophila</name>
    <dbReference type="NCBI Taxonomy" id="44576"/>
    <lineage>
        <taxon>Bacteria</taxon>
        <taxon>Pseudomonadati</taxon>
        <taxon>Pseudomonadota</taxon>
        <taxon>Betaproteobacteria</taxon>
        <taxon>Nitrosomonadales</taxon>
        <taxon>Nitrosomonadaceae</taxon>
        <taxon>Nitrosomonas</taxon>
    </lineage>
</organism>
<dbReference type="PANTHER" id="PTHR21180">
    <property type="entry name" value="ENDONUCLEASE/EXONUCLEASE/PHOSPHATASE FAMILY DOMAIN-CONTAINING PROTEIN 1"/>
    <property type="match status" value="1"/>
</dbReference>
<dbReference type="SMART" id="SM00278">
    <property type="entry name" value="HhH1"/>
    <property type="match status" value="2"/>
</dbReference>
<feature type="signal peptide" evidence="1">
    <location>
        <begin position="1"/>
        <end position="20"/>
    </location>
</feature>
<dbReference type="InterPro" id="IPR003583">
    <property type="entry name" value="Hlx-hairpin-Hlx_DNA-bd_motif"/>
</dbReference>
<dbReference type="GO" id="GO:0006281">
    <property type="term" value="P:DNA repair"/>
    <property type="evidence" value="ECO:0007669"/>
    <property type="project" value="InterPro"/>
</dbReference>
<sequence>MKKVFLVFLALFVFNIPVFAAVNINTATQSDLEALKGIGPVKAKAIIEHRNKHGLFQSIEDLASVNGIGAGMIRQLGDQITTQDGSVIDQAMETQ</sequence>
<keyword evidence="1" id="KW-0732">Signal</keyword>
<dbReference type="Gene3D" id="1.10.150.280">
    <property type="entry name" value="AF1531-like domain"/>
    <property type="match status" value="1"/>
</dbReference>
<dbReference type="GO" id="GO:0015628">
    <property type="term" value="P:protein secretion by the type II secretion system"/>
    <property type="evidence" value="ECO:0007669"/>
    <property type="project" value="TreeGrafter"/>
</dbReference>
<evidence type="ECO:0000259" key="2">
    <source>
        <dbReference type="SMART" id="SM00278"/>
    </source>
</evidence>
<dbReference type="RefSeq" id="WP_090411483.1">
    <property type="nucleotide sequence ID" value="NZ_FNOY01000004.1"/>
</dbReference>
<evidence type="ECO:0000313" key="4">
    <source>
        <dbReference type="Proteomes" id="UP000198640"/>
    </source>
</evidence>
<dbReference type="GO" id="GO:0015627">
    <property type="term" value="C:type II protein secretion system complex"/>
    <property type="evidence" value="ECO:0007669"/>
    <property type="project" value="TreeGrafter"/>
</dbReference>
<dbReference type="PANTHER" id="PTHR21180:SF32">
    <property type="entry name" value="ENDONUCLEASE_EXONUCLEASE_PHOSPHATASE FAMILY DOMAIN-CONTAINING PROTEIN 1"/>
    <property type="match status" value="1"/>
</dbReference>
<feature type="domain" description="Helix-hairpin-helix DNA-binding motif class 1" evidence="2">
    <location>
        <begin position="30"/>
        <end position="49"/>
    </location>
</feature>